<comment type="subcellular location">
    <subcellularLocation>
        <location evidence="1">Mitochondrion membrane</location>
        <topology evidence="1">Multi-pass membrane protein</topology>
    </subcellularLocation>
</comment>
<evidence type="ECO:0000313" key="6">
    <source>
        <dbReference type="EMBL" id="GMM44034.1"/>
    </source>
</evidence>
<protein>
    <submittedName>
        <fullName evidence="6">Nca2 protein</fullName>
    </submittedName>
</protein>
<keyword evidence="7" id="KW-1185">Reference proteome</keyword>
<dbReference type="Pfam" id="PF08637">
    <property type="entry name" value="NCA2"/>
    <property type="match status" value="1"/>
</dbReference>
<organism evidence="6 7">
    <name type="scientific">Pichia kluyveri</name>
    <name type="common">Yeast</name>
    <dbReference type="NCBI Taxonomy" id="36015"/>
    <lineage>
        <taxon>Eukaryota</taxon>
        <taxon>Fungi</taxon>
        <taxon>Dikarya</taxon>
        <taxon>Ascomycota</taxon>
        <taxon>Saccharomycotina</taxon>
        <taxon>Pichiomycetes</taxon>
        <taxon>Pichiales</taxon>
        <taxon>Pichiaceae</taxon>
        <taxon>Pichia</taxon>
    </lineage>
</organism>
<evidence type="ECO:0000256" key="5">
    <source>
        <dbReference type="ARBA" id="ARBA00023136"/>
    </source>
</evidence>
<keyword evidence="5" id="KW-0472">Membrane</keyword>
<evidence type="ECO:0000256" key="3">
    <source>
        <dbReference type="ARBA" id="ARBA00022989"/>
    </source>
</evidence>
<dbReference type="AlphaFoldDB" id="A0AAV5QXX0"/>
<dbReference type="PANTHER" id="PTHR28234:SF1">
    <property type="entry name" value="NUCLEAR CONTROL OF ATPASE PROTEIN 2"/>
    <property type="match status" value="1"/>
</dbReference>
<dbReference type="EMBL" id="BTGB01000001">
    <property type="protein sequence ID" value="GMM44034.1"/>
    <property type="molecule type" value="Genomic_DNA"/>
</dbReference>
<reference evidence="6 7" key="1">
    <citation type="journal article" date="2023" name="Elife">
        <title>Identification of key yeast species and microbe-microbe interactions impacting larval growth of Drosophila in the wild.</title>
        <authorList>
            <person name="Mure A."/>
            <person name="Sugiura Y."/>
            <person name="Maeda R."/>
            <person name="Honda K."/>
            <person name="Sakurai N."/>
            <person name="Takahashi Y."/>
            <person name="Watada M."/>
            <person name="Katoh T."/>
            <person name="Gotoh A."/>
            <person name="Gotoh Y."/>
            <person name="Taniguchi I."/>
            <person name="Nakamura K."/>
            <person name="Hayashi T."/>
            <person name="Katayama T."/>
            <person name="Uemura T."/>
            <person name="Hattori Y."/>
        </authorList>
    </citation>
    <scope>NUCLEOTIDE SEQUENCE [LARGE SCALE GENOMIC DNA]</scope>
    <source>
        <strain evidence="6 7">PK-24</strain>
    </source>
</reference>
<keyword evidence="2" id="KW-0812">Transmembrane</keyword>
<keyword evidence="3" id="KW-1133">Transmembrane helix</keyword>
<evidence type="ECO:0000256" key="2">
    <source>
        <dbReference type="ARBA" id="ARBA00022692"/>
    </source>
</evidence>
<dbReference type="Proteomes" id="UP001378960">
    <property type="component" value="Unassembled WGS sequence"/>
</dbReference>
<proteinExistence type="predicted"/>
<sequence>MSLLTLETFSLAQEGVDVKEEIDNILVSYNNEQSRGEKHDELIDIFAKVYDIAQQYKSKENNELDLDDQVDNSKTNENFNELNQCLNRLATLESTSHTQDANDLKTITLSYITSIVLLRTSKSLTDSTIQIMDAINYYDVTLSKDYRIMMYFLQTLPVNVFEFIKKVINVKDVGTMKNSLTVKDIPQWLPSFTIDAYLNISQFIKVGITLLNKATEEFFASPTSFLLEKRRTSKSMLNTFWNSTIKLPYRYAKYDLEKKRKALNKIRKQNITRLGYLLLNPPVSFKNQNGFRAENYIVYNIPTLFNVETFKLPDECVKDDSVPAQRKELQNIIKNVLPEFEKIISEKIRENKPPSYLTRNWPVLLPLSLLALSYLPSTVRNVRSFMYDENVRKETFQYFRRLGDYVIDTTISFWNNWIINPINNILKTIRHDNNSEIALMSQQSLASDLKSLERMVIDYAKDVHHADIKDIEKFANLIKSGDLTIIMNDYEAEMKTPIKSALTGEMLRNILIQIQKTKVDGALALNGVDKILKSQELVFGFVAASPSLFILWNLKISFMSWYNGDNENKDKKQKSFDIGVRLCRSLGAVEKIITCWDIKNNKKKSNEIDVNTDNVDNTLEVYNQGLIFIQIKNIKNLASQIMPQYILKDFIKDINDLHNVREYSELKLHTIDRIWKVYGRFFT</sequence>
<dbReference type="GO" id="GO:0005741">
    <property type="term" value="C:mitochondrial outer membrane"/>
    <property type="evidence" value="ECO:0007669"/>
    <property type="project" value="TreeGrafter"/>
</dbReference>
<name>A0AAV5QXX0_PICKL</name>
<evidence type="ECO:0000256" key="4">
    <source>
        <dbReference type="ARBA" id="ARBA00023128"/>
    </source>
</evidence>
<dbReference type="PANTHER" id="PTHR28234">
    <property type="entry name" value="NUCLEAR CONTROL OF ATPASE PROTEIN 2"/>
    <property type="match status" value="1"/>
</dbReference>
<dbReference type="InterPro" id="IPR013946">
    <property type="entry name" value="NCA2-like"/>
</dbReference>
<evidence type="ECO:0000256" key="1">
    <source>
        <dbReference type="ARBA" id="ARBA00004225"/>
    </source>
</evidence>
<evidence type="ECO:0000313" key="7">
    <source>
        <dbReference type="Proteomes" id="UP001378960"/>
    </source>
</evidence>
<accession>A0AAV5QXX0</accession>
<comment type="caution">
    <text evidence="6">The sequence shown here is derived from an EMBL/GenBank/DDBJ whole genome shotgun (WGS) entry which is preliminary data.</text>
</comment>
<keyword evidence="4" id="KW-0496">Mitochondrion</keyword>
<gene>
    <name evidence="6" type="ORF">DAPK24_006090</name>
</gene>